<sequence length="538" mass="61365">MNSNGKPDEWALELEAERSRKEWEEDRGIRQSRVYARAMNLTKEETQTRTARDVAEFDSDDESEEGGVKLPVDGDTHPLIRTHTVLVTEIAYIQNQEEPKFVTVQTTPHVGAPTRDEMYCQTLSLSSGLSRALVPWQPKYKYAKSQQTSVSCRTVHYPTKVRARPEFVAHTPANKIVLSWLGHVCSVTGEPTNQRASSYISDVFLFESVPRSFELSFLEQCFLSVRDYIDGNADIMDQDFVTDVKSYNLFENLSESTWLSKHSKYYQGPSDECKSVTLTAKELLHGSCSILIAMRITRAALLTSRKSVDFIITKSLVSNLCDSEHGYQKTMLWKLLYFIETAQDDEVSEASLQLYRCFMDEMIAQLGPYSPIVLWFSTMYYIRRSNDGVPKELGSLFDAYWRSIAEDSPAMLMTLAYDALTHERFREAKELAQRFLDTLEDTGPSARFLRTSCMSISAQADYEIGNFDSAAEQAKALIEHWPTELEKWWSYKTQALGLLRAIKRKCQVKSSKCEFELLKTSSKIVNRNDVPICGDTAQ</sequence>
<reference evidence="1" key="1">
    <citation type="submission" date="2022-10" db="EMBL/GenBank/DDBJ databases">
        <title>Culturing micro-colonial fungi from biological soil crusts in the Mojave desert and describing Neophaeococcomyces mojavensis, and introducing the new genera and species Taxawa tesnikishii.</title>
        <authorList>
            <person name="Kurbessoian T."/>
            <person name="Stajich J.E."/>
        </authorList>
    </citation>
    <scope>NUCLEOTIDE SEQUENCE</scope>
    <source>
        <strain evidence="1">JES_112</strain>
    </source>
</reference>
<dbReference type="Proteomes" id="UP001172386">
    <property type="component" value="Unassembled WGS sequence"/>
</dbReference>
<comment type="caution">
    <text evidence="1">The sequence shown here is derived from an EMBL/GenBank/DDBJ whole genome shotgun (WGS) entry which is preliminary data.</text>
</comment>
<keyword evidence="2" id="KW-1185">Reference proteome</keyword>
<accession>A0ACC3A2U2</accession>
<dbReference type="EMBL" id="JAPDRQ010000119">
    <property type="protein sequence ID" value="KAJ9654499.1"/>
    <property type="molecule type" value="Genomic_DNA"/>
</dbReference>
<organism evidence="1 2">
    <name type="scientific">Neophaeococcomyces mojaviensis</name>
    <dbReference type="NCBI Taxonomy" id="3383035"/>
    <lineage>
        <taxon>Eukaryota</taxon>
        <taxon>Fungi</taxon>
        <taxon>Dikarya</taxon>
        <taxon>Ascomycota</taxon>
        <taxon>Pezizomycotina</taxon>
        <taxon>Eurotiomycetes</taxon>
        <taxon>Chaetothyriomycetidae</taxon>
        <taxon>Chaetothyriales</taxon>
        <taxon>Chaetothyriales incertae sedis</taxon>
        <taxon>Neophaeococcomyces</taxon>
    </lineage>
</organism>
<protein>
    <submittedName>
        <fullName evidence="1">Uncharacterized protein</fullName>
    </submittedName>
</protein>
<proteinExistence type="predicted"/>
<evidence type="ECO:0000313" key="2">
    <source>
        <dbReference type="Proteomes" id="UP001172386"/>
    </source>
</evidence>
<evidence type="ECO:0000313" key="1">
    <source>
        <dbReference type="EMBL" id="KAJ9654499.1"/>
    </source>
</evidence>
<name>A0ACC3A2U2_9EURO</name>
<gene>
    <name evidence="1" type="ORF">H2198_006442</name>
</gene>